<gene>
    <name evidence="2" type="ORF">EV421DRAFT_1733794</name>
</gene>
<evidence type="ECO:0000256" key="1">
    <source>
        <dbReference type="SAM" id="SignalP"/>
    </source>
</evidence>
<feature type="chain" id="PRO_5041414837" evidence="1">
    <location>
        <begin position="24"/>
        <end position="129"/>
    </location>
</feature>
<reference evidence="2" key="1">
    <citation type="submission" date="2023-06" db="EMBL/GenBank/DDBJ databases">
        <authorList>
            <consortium name="Lawrence Berkeley National Laboratory"/>
            <person name="Ahrendt S."/>
            <person name="Sahu N."/>
            <person name="Indic B."/>
            <person name="Wong-Bajracharya J."/>
            <person name="Merenyi Z."/>
            <person name="Ke H.-M."/>
            <person name="Monk M."/>
            <person name="Kocsube S."/>
            <person name="Drula E."/>
            <person name="Lipzen A."/>
            <person name="Balint B."/>
            <person name="Henrissat B."/>
            <person name="Andreopoulos B."/>
            <person name="Martin F.M."/>
            <person name="Harder C.B."/>
            <person name="Rigling D."/>
            <person name="Ford K.L."/>
            <person name="Foster G.D."/>
            <person name="Pangilinan J."/>
            <person name="Papanicolaou A."/>
            <person name="Barry K."/>
            <person name="LaButti K."/>
            <person name="Viragh M."/>
            <person name="Koriabine M."/>
            <person name="Yan M."/>
            <person name="Riley R."/>
            <person name="Champramary S."/>
            <person name="Plett K.L."/>
            <person name="Tsai I.J."/>
            <person name="Slot J."/>
            <person name="Sipos G."/>
            <person name="Plett J."/>
            <person name="Nagy L.G."/>
            <person name="Grigoriev I.V."/>
        </authorList>
    </citation>
    <scope>NUCLEOTIDE SEQUENCE</scope>
    <source>
        <strain evidence="2">FPL87.14</strain>
    </source>
</reference>
<keyword evidence="3" id="KW-1185">Reference proteome</keyword>
<organism evidence="2 3">
    <name type="scientific">Armillaria borealis</name>
    <dbReference type="NCBI Taxonomy" id="47425"/>
    <lineage>
        <taxon>Eukaryota</taxon>
        <taxon>Fungi</taxon>
        <taxon>Dikarya</taxon>
        <taxon>Basidiomycota</taxon>
        <taxon>Agaricomycotina</taxon>
        <taxon>Agaricomycetes</taxon>
        <taxon>Agaricomycetidae</taxon>
        <taxon>Agaricales</taxon>
        <taxon>Marasmiineae</taxon>
        <taxon>Physalacriaceae</taxon>
        <taxon>Armillaria</taxon>
    </lineage>
</organism>
<dbReference type="EMBL" id="JAUEPT010000012">
    <property type="protein sequence ID" value="KAK0447240.1"/>
    <property type="molecule type" value="Genomic_DNA"/>
</dbReference>
<feature type="signal peptide" evidence="1">
    <location>
        <begin position="1"/>
        <end position="23"/>
    </location>
</feature>
<accession>A0AA39JSS0</accession>
<comment type="caution">
    <text evidence="2">The sequence shown here is derived from an EMBL/GenBank/DDBJ whole genome shotgun (WGS) entry which is preliminary data.</text>
</comment>
<evidence type="ECO:0000313" key="3">
    <source>
        <dbReference type="Proteomes" id="UP001175226"/>
    </source>
</evidence>
<protein>
    <submittedName>
        <fullName evidence="2">Uncharacterized protein</fullName>
    </submittedName>
</protein>
<name>A0AA39JSS0_9AGAR</name>
<proteinExistence type="predicted"/>
<dbReference type="Proteomes" id="UP001175226">
    <property type="component" value="Unassembled WGS sequence"/>
</dbReference>
<dbReference type="AlphaFoldDB" id="A0AA39JSS0"/>
<evidence type="ECO:0000313" key="2">
    <source>
        <dbReference type="EMBL" id="KAK0447240.1"/>
    </source>
</evidence>
<keyword evidence="1" id="KW-0732">Signal</keyword>
<sequence>MTLNRRVMDLLLLSLLVLCQATAFCAVYETREEPPTLDLDSIIIGDVFAIASLNEGLRWRAWVSMGPTCTRHETRLYKECKKRRQTVLVNSARRYLVICSFNRSWGSDNVQSSLLPGKPIDTGFQVRHS</sequence>